<proteinExistence type="predicted"/>
<comment type="caution">
    <text evidence="2">The sequence shown here is derived from an EMBL/GenBank/DDBJ whole genome shotgun (WGS) entry which is preliminary data.</text>
</comment>
<protein>
    <submittedName>
        <fullName evidence="2">Uncharacterized protein</fullName>
    </submittedName>
</protein>
<reference evidence="2 3" key="1">
    <citation type="submission" date="2019-09" db="EMBL/GenBank/DDBJ databases">
        <title>Draft genome sequences of 48 bacterial type strains from the CCUG.</title>
        <authorList>
            <person name="Tunovic T."/>
            <person name="Pineiro-Iglesias B."/>
            <person name="Unosson C."/>
            <person name="Inganas E."/>
            <person name="Ohlen M."/>
            <person name="Cardew S."/>
            <person name="Jensie-Markopoulos S."/>
            <person name="Salva-Serra F."/>
            <person name="Jaen-Luchoro D."/>
            <person name="Karlsson R."/>
            <person name="Svensson-Stadler L."/>
            <person name="Chun J."/>
            <person name="Moore E."/>
        </authorList>
    </citation>
    <scope>NUCLEOTIDE SEQUENCE [LARGE SCALE GENOMIC DNA]</scope>
    <source>
        <strain evidence="2 3">CCUG 54555</strain>
    </source>
</reference>
<name>A0A6H9T5J4_9BURK</name>
<dbReference type="AlphaFoldDB" id="A0A6H9T5J4"/>
<accession>A0A6H9T5J4</accession>
<evidence type="ECO:0000313" key="2">
    <source>
        <dbReference type="EMBL" id="KAB0643010.1"/>
    </source>
</evidence>
<feature type="region of interest" description="Disordered" evidence="1">
    <location>
        <begin position="40"/>
        <end position="114"/>
    </location>
</feature>
<feature type="region of interest" description="Disordered" evidence="1">
    <location>
        <begin position="1"/>
        <end position="28"/>
    </location>
</feature>
<evidence type="ECO:0000256" key="1">
    <source>
        <dbReference type="SAM" id="MobiDB-lite"/>
    </source>
</evidence>
<gene>
    <name evidence="2" type="ORF">F7R21_09055</name>
</gene>
<organism evidence="2 3">
    <name type="scientific">Burkholderia latens</name>
    <dbReference type="NCBI Taxonomy" id="488446"/>
    <lineage>
        <taxon>Bacteria</taxon>
        <taxon>Pseudomonadati</taxon>
        <taxon>Pseudomonadota</taxon>
        <taxon>Betaproteobacteria</taxon>
        <taxon>Burkholderiales</taxon>
        <taxon>Burkholderiaceae</taxon>
        <taxon>Burkholderia</taxon>
        <taxon>Burkholderia cepacia complex</taxon>
    </lineage>
</organism>
<keyword evidence="3" id="KW-1185">Reference proteome</keyword>
<dbReference type="Proteomes" id="UP000430232">
    <property type="component" value="Unassembled WGS sequence"/>
</dbReference>
<feature type="compositionally biased region" description="Basic and acidic residues" evidence="1">
    <location>
        <begin position="41"/>
        <end position="71"/>
    </location>
</feature>
<dbReference type="EMBL" id="VZOJ01000017">
    <property type="protein sequence ID" value="KAB0643010.1"/>
    <property type="molecule type" value="Genomic_DNA"/>
</dbReference>
<sequence length="114" mass="12521">MRTDARPIDSNGFAAGTRAARRARASFGRSHRFGQRVFVPRHGDTATRRHGDTATRRHGDTATRRHGDTARRAVCPRRRPPPSHCAAPAHVIRPPRPLPRPSGSLETRPPAAAD</sequence>
<evidence type="ECO:0000313" key="3">
    <source>
        <dbReference type="Proteomes" id="UP000430232"/>
    </source>
</evidence>
<feature type="compositionally biased region" description="Basic residues" evidence="1">
    <location>
        <begin position="19"/>
        <end position="28"/>
    </location>
</feature>